<evidence type="ECO:0000313" key="4">
    <source>
        <dbReference type="EMBL" id="KAK2142974.1"/>
    </source>
</evidence>
<evidence type="ECO:0000256" key="2">
    <source>
        <dbReference type="ARBA" id="ARBA00022898"/>
    </source>
</evidence>
<dbReference type="Proteomes" id="UP001208570">
    <property type="component" value="Unassembled WGS sequence"/>
</dbReference>
<dbReference type="CDD" id="cd00610">
    <property type="entry name" value="OAT_like"/>
    <property type="match status" value="1"/>
</dbReference>
<dbReference type="GO" id="GO:0030170">
    <property type="term" value="F:pyridoxal phosphate binding"/>
    <property type="evidence" value="ECO:0007669"/>
    <property type="project" value="InterPro"/>
</dbReference>
<dbReference type="AlphaFoldDB" id="A0AAD9MU06"/>
<dbReference type="InterPro" id="IPR005814">
    <property type="entry name" value="Aminotrans_3"/>
</dbReference>
<name>A0AAD9MU06_9ANNE</name>
<protein>
    <submittedName>
        <fullName evidence="4">Uncharacterized protein</fullName>
    </submittedName>
</protein>
<evidence type="ECO:0000313" key="5">
    <source>
        <dbReference type="Proteomes" id="UP001208570"/>
    </source>
</evidence>
<reference evidence="4" key="1">
    <citation type="journal article" date="2023" name="Mol. Biol. Evol.">
        <title>Third-Generation Sequencing Reveals the Adaptive Role of the Epigenome in Three Deep-Sea Polychaetes.</title>
        <authorList>
            <person name="Perez M."/>
            <person name="Aroh O."/>
            <person name="Sun Y."/>
            <person name="Lan Y."/>
            <person name="Juniper S.K."/>
            <person name="Young C.R."/>
            <person name="Angers B."/>
            <person name="Qian P.Y."/>
        </authorList>
    </citation>
    <scope>NUCLEOTIDE SEQUENCE</scope>
    <source>
        <strain evidence="4">P08H-3</strain>
    </source>
</reference>
<evidence type="ECO:0000256" key="3">
    <source>
        <dbReference type="RuleBase" id="RU003560"/>
    </source>
</evidence>
<keyword evidence="5" id="KW-1185">Reference proteome</keyword>
<dbReference type="PANTHER" id="PTHR45688:SF13">
    <property type="entry name" value="ALANINE--GLYOXYLATE AMINOTRANSFERASE 2-LIKE"/>
    <property type="match status" value="1"/>
</dbReference>
<dbReference type="GO" id="GO:0005739">
    <property type="term" value="C:mitochondrion"/>
    <property type="evidence" value="ECO:0007669"/>
    <property type="project" value="TreeGrafter"/>
</dbReference>
<sequence length="486" mass="54050">MQRTMNSKRKVESILDKEKTLELREKHIASSCKLFFKADPIKILTARGQYMYDEFGTRYLDCINNVAHVGHCHPDVVKAGSDQMALLNTNIRFLHDNIIVLAQELTSLFPKQLSVCFFVNSGSEANDLALRLARTKTRGTEVIVLDHGYHGHTQAVMEISSYKFNIAGYGSRPEHSYVVPVPDIYRGKYNDKNNPGDDFGLLYAKEVKNAIDKVKEKGRKVAAFIGESLQSCGGQILMPPGYLKQVYSYIHEAGGLCICDEVQVGFGRVGTHWWGFQLQGNDVIPDIVTVGKPMGNGHPVAAVITTPEVAALFYETGIEYFNTYGGNPVSCAIALSVIDIIKKEGLRENATKVGQEIMSKLEVMKKKHPLIGDVRGVGFFIGIELVKDRESRQPATAEAQQVIYRMKEHHILLSADGPDRNVLKFKPPMCFSAENAEELLSELDVIFTEIEDTRNENIKLPVCRSANGKTDRLGSEPISKKKKVAA</sequence>
<dbReference type="Pfam" id="PF00202">
    <property type="entry name" value="Aminotran_3"/>
    <property type="match status" value="1"/>
</dbReference>
<dbReference type="InterPro" id="IPR015424">
    <property type="entry name" value="PyrdxlP-dep_Trfase"/>
</dbReference>
<gene>
    <name evidence="4" type="ORF">LSH36_891g02054</name>
</gene>
<dbReference type="InterPro" id="IPR015422">
    <property type="entry name" value="PyrdxlP-dep_Trfase_small"/>
</dbReference>
<dbReference type="InterPro" id="IPR049704">
    <property type="entry name" value="Aminotrans_3_PPA_site"/>
</dbReference>
<dbReference type="InterPro" id="IPR015421">
    <property type="entry name" value="PyrdxlP-dep_Trfase_major"/>
</dbReference>
<dbReference type="PIRSF" id="PIRSF000521">
    <property type="entry name" value="Transaminase_4ab_Lys_Orn"/>
    <property type="match status" value="1"/>
</dbReference>
<organism evidence="4 5">
    <name type="scientific">Paralvinella palmiformis</name>
    <dbReference type="NCBI Taxonomy" id="53620"/>
    <lineage>
        <taxon>Eukaryota</taxon>
        <taxon>Metazoa</taxon>
        <taxon>Spiralia</taxon>
        <taxon>Lophotrochozoa</taxon>
        <taxon>Annelida</taxon>
        <taxon>Polychaeta</taxon>
        <taxon>Sedentaria</taxon>
        <taxon>Canalipalpata</taxon>
        <taxon>Terebellida</taxon>
        <taxon>Terebelliformia</taxon>
        <taxon>Alvinellidae</taxon>
        <taxon>Paralvinella</taxon>
    </lineage>
</organism>
<dbReference type="Gene3D" id="3.40.640.10">
    <property type="entry name" value="Type I PLP-dependent aspartate aminotransferase-like (Major domain)"/>
    <property type="match status" value="1"/>
</dbReference>
<dbReference type="Gene3D" id="3.90.1150.10">
    <property type="entry name" value="Aspartate Aminotransferase, domain 1"/>
    <property type="match status" value="1"/>
</dbReference>
<dbReference type="EMBL" id="JAODUP010000891">
    <property type="protein sequence ID" value="KAK2142974.1"/>
    <property type="molecule type" value="Genomic_DNA"/>
</dbReference>
<dbReference type="PROSITE" id="PS00600">
    <property type="entry name" value="AA_TRANSFER_CLASS_3"/>
    <property type="match status" value="1"/>
</dbReference>
<dbReference type="GO" id="GO:0008483">
    <property type="term" value="F:transaminase activity"/>
    <property type="evidence" value="ECO:0007669"/>
    <property type="project" value="InterPro"/>
</dbReference>
<proteinExistence type="inferred from homology"/>
<comment type="similarity">
    <text evidence="1 3">Belongs to the class-III pyridoxal-phosphate-dependent aminotransferase family.</text>
</comment>
<comment type="caution">
    <text evidence="4">The sequence shown here is derived from an EMBL/GenBank/DDBJ whole genome shotgun (WGS) entry which is preliminary data.</text>
</comment>
<accession>A0AAD9MU06</accession>
<keyword evidence="2 3" id="KW-0663">Pyridoxal phosphate</keyword>
<evidence type="ECO:0000256" key="1">
    <source>
        <dbReference type="ARBA" id="ARBA00008954"/>
    </source>
</evidence>
<dbReference type="PANTHER" id="PTHR45688">
    <property type="match status" value="1"/>
</dbReference>
<dbReference type="SUPFAM" id="SSF53383">
    <property type="entry name" value="PLP-dependent transferases"/>
    <property type="match status" value="1"/>
</dbReference>